<dbReference type="InterPro" id="IPR016024">
    <property type="entry name" value="ARM-type_fold"/>
</dbReference>
<dbReference type="InterPro" id="IPR044282">
    <property type="entry name" value="ABAP1/ARIA"/>
</dbReference>
<dbReference type="AlphaFoldDB" id="A0A804KR92"/>
<protein>
    <recommendedName>
        <fullName evidence="5">BTB domain-containing protein</fullName>
    </recommendedName>
</protein>
<dbReference type="PANTHER" id="PTHR46710">
    <property type="entry name" value="ARM REPEAT PROTEIN INTERACTING WITH ABF2"/>
    <property type="match status" value="1"/>
</dbReference>
<feature type="transmembrane region" description="Helical" evidence="2">
    <location>
        <begin position="185"/>
        <end position="205"/>
    </location>
</feature>
<dbReference type="EnsemblPlants" id="Ma10_t01040.1">
    <property type="protein sequence ID" value="Ma10_p01040.1"/>
    <property type="gene ID" value="Ma10_g01040"/>
</dbReference>
<evidence type="ECO:0000256" key="2">
    <source>
        <dbReference type="SAM" id="Phobius"/>
    </source>
</evidence>
<evidence type="ECO:0000313" key="4">
    <source>
        <dbReference type="Proteomes" id="UP000012960"/>
    </source>
</evidence>
<dbReference type="InParanoid" id="A0A804KR92"/>
<keyword evidence="2" id="KW-0472">Membrane</keyword>
<proteinExistence type="predicted"/>
<accession>A0A804KR92</accession>
<feature type="transmembrane region" description="Helical" evidence="2">
    <location>
        <begin position="398"/>
        <end position="420"/>
    </location>
</feature>
<comment type="pathway">
    <text evidence="1">Protein modification; protein ubiquitination.</text>
</comment>
<dbReference type="Gene3D" id="1.25.10.10">
    <property type="entry name" value="Leucine-rich Repeat Variant"/>
    <property type="match status" value="1"/>
</dbReference>
<keyword evidence="2" id="KW-1133">Transmembrane helix</keyword>
<dbReference type="Gramene" id="Ma10_t01040.1">
    <property type="protein sequence ID" value="Ma10_p01040.1"/>
    <property type="gene ID" value="Ma10_g01040"/>
</dbReference>
<name>A0A804KR92_MUSAM</name>
<dbReference type="SUPFAM" id="SSF54695">
    <property type="entry name" value="POZ domain"/>
    <property type="match status" value="1"/>
</dbReference>
<keyword evidence="4" id="KW-1185">Reference proteome</keyword>
<dbReference type="SUPFAM" id="SSF48371">
    <property type="entry name" value="ARM repeat"/>
    <property type="match status" value="1"/>
</dbReference>
<evidence type="ECO:0000256" key="1">
    <source>
        <dbReference type="ARBA" id="ARBA00004906"/>
    </source>
</evidence>
<sequence length="434" mass="48895">MFLKKMFLTHNQAGIVYNGGLVPLLKLLDSKNGCLQHNAAFAFYGIAENEANISDFIKVGGVQKLQDGEFIIQATKDCVAKTMKRLEEKINGRVLKHLLYLMRVGEKAVQRRIALALAHLQHILNIGLDLLLELLGSTNLKQQQDASVALYKLAKKSLTLCSVDAASSSPSPQVYLGEQYVNSSTLSYVTFVIEGCGLFLPYVVFSFKQLHSTFKNVVTYEKDARDVEIPNIRWEVFESMMRFIYTGSGLKLLCEYAIAQEVCVDNVSSMYELSEAFHAMSLRHTCVMFILEQFEKINSSRAFPSNPANNSRDPQLICWSLSAPNIYFRRGCNSIIFPSPKLNCLFLYLNCLVFLNGGLLVADTMNSYSSNDFNIMQAFFSLLKSVHIISTRVFGENAFPSMICVFNILLTIQNFFLAIVKCFKLGILYRFSDD</sequence>
<reference evidence="3" key="1">
    <citation type="submission" date="2021-05" db="UniProtKB">
        <authorList>
            <consortium name="EnsemblPlants"/>
        </authorList>
    </citation>
    <scope>IDENTIFICATION</scope>
    <source>
        <strain evidence="3">subsp. malaccensis</strain>
    </source>
</reference>
<dbReference type="InterPro" id="IPR011333">
    <property type="entry name" value="SKP1/BTB/POZ_sf"/>
</dbReference>
<evidence type="ECO:0008006" key="5">
    <source>
        <dbReference type="Google" id="ProtNLM"/>
    </source>
</evidence>
<evidence type="ECO:0000313" key="3">
    <source>
        <dbReference type="EnsemblPlants" id="Ma10_p01040.1"/>
    </source>
</evidence>
<dbReference type="Gene3D" id="3.30.710.10">
    <property type="entry name" value="Potassium Channel Kv1.1, Chain A"/>
    <property type="match status" value="1"/>
</dbReference>
<feature type="transmembrane region" description="Helical" evidence="2">
    <location>
        <begin position="345"/>
        <end position="362"/>
    </location>
</feature>
<organism evidence="3 4">
    <name type="scientific">Musa acuminata subsp. malaccensis</name>
    <name type="common">Wild banana</name>
    <name type="synonym">Musa malaccensis</name>
    <dbReference type="NCBI Taxonomy" id="214687"/>
    <lineage>
        <taxon>Eukaryota</taxon>
        <taxon>Viridiplantae</taxon>
        <taxon>Streptophyta</taxon>
        <taxon>Embryophyta</taxon>
        <taxon>Tracheophyta</taxon>
        <taxon>Spermatophyta</taxon>
        <taxon>Magnoliopsida</taxon>
        <taxon>Liliopsida</taxon>
        <taxon>Zingiberales</taxon>
        <taxon>Musaceae</taxon>
        <taxon>Musa</taxon>
    </lineage>
</organism>
<dbReference type="Proteomes" id="UP000012960">
    <property type="component" value="Unplaced"/>
</dbReference>
<dbReference type="PANTHER" id="PTHR46710:SF1">
    <property type="entry name" value="ARM REPEAT PROTEIN INTERACTING WITH ABF2"/>
    <property type="match status" value="1"/>
</dbReference>
<keyword evidence="2" id="KW-0812">Transmembrane</keyword>
<dbReference type="InterPro" id="IPR011989">
    <property type="entry name" value="ARM-like"/>
</dbReference>